<comment type="cofactor">
    <cofactor evidence="14">
        <name>Ca(2+)</name>
        <dbReference type="ChEBI" id="CHEBI:29108"/>
    </cofactor>
    <text evidence="14">Binds 2 calcium ions per subunit.</text>
</comment>
<dbReference type="Gramene" id="KQJ89433">
    <property type="protein sequence ID" value="KQJ89433"/>
    <property type="gene ID" value="BRADI_4g25650v3"/>
</dbReference>
<evidence type="ECO:0000256" key="8">
    <source>
        <dbReference type="ARBA" id="ARBA00022729"/>
    </source>
</evidence>
<keyword evidence="7 14" id="KW-0479">Metal-binding</keyword>
<keyword evidence="6" id="KW-0349">Heme</keyword>
<keyword evidence="5" id="KW-0575">Peroxidase</keyword>
<keyword evidence="11" id="KW-0408">Iron</keyword>
<dbReference type="SUPFAM" id="SSF48113">
    <property type="entry name" value="Heme-dependent peroxidases"/>
    <property type="match status" value="1"/>
</dbReference>
<dbReference type="InterPro" id="IPR002016">
    <property type="entry name" value="Haem_peroxidase"/>
</dbReference>
<evidence type="ECO:0000256" key="13">
    <source>
        <dbReference type="ARBA" id="ARBA00023324"/>
    </source>
</evidence>
<dbReference type="PANTHER" id="PTHR31388">
    <property type="entry name" value="PEROXIDASE 72-RELATED"/>
    <property type="match status" value="1"/>
</dbReference>
<dbReference type="EnsemblPlants" id="KQJ89433">
    <property type="protein sequence ID" value="KQJ89433"/>
    <property type="gene ID" value="BRADI_4g25650v3"/>
</dbReference>
<keyword evidence="19" id="KW-1185">Reference proteome</keyword>
<evidence type="ECO:0000313" key="18">
    <source>
        <dbReference type="EnsemblPlants" id="KQJ89433"/>
    </source>
</evidence>
<reference evidence="18" key="3">
    <citation type="submission" date="2018-08" db="UniProtKB">
        <authorList>
            <consortium name="EnsemblPlants"/>
        </authorList>
    </citation>
    <scope>IDENTIFICATION</scope>
    <source>
        <strain evidence="18">cv. Bd21</strain>
    </source>
</reference>
<evidence type="ECO:0000256" key="12">
    <source>
        <dbReference type="ARBA" id="ARBA00023180"/>
    </source>
</evidence>
<keyword evidence="12" id="KW-0325">Glycoprotein</keyword>
<reference evidence="17" key="2">
    <citation type="submission" date="2017-06" db="EMBL/GenBank/DDBJ databases">
        <title>WGS assembly of Brachypodium distachyon.</title>
        <authorList>
            <consortium name="The International Brachypodium Initiative"/>
            <person name="Lucas S."/>
            <person name="Harmon-Smith M."/>
            <person name="Lail K."/>
            <person name="Tice H."/>
            <person name="Grimwood J."/>
            <person name="Bruce D."/>
            <person name="Barry K."/>
            <person name="Shu S."/>
            <person name="Lindquist E."/>
            <person name="Wang M."/>
            <person name="Pitluck S."/>
            <person name="Vogel J.P."/>
            <person name="Garvin D.F."/>
            <person name="Mockler T.C."/>
            <person name="Schmutz J."/>
            <person name="Rokhsar D."/>
            <person name="Bevan M.W."/>
        </authorList>
    </citation>
    <scope>NUCLEOTIDE SEQUENCE</scope>
    <source>
        <strain evidence="17">Bd21</strain>
    </source>
</reference>
<dbReference type="AlphaFoldDB" id="I1INI7"/>
<dbReference type="GO" id="GO:0020037">
    <property type="term" value="F:heme binding"/>
    <property type="evidence" value="ECO:0007669"/>
    <property type="project" value="InterPro"/>
</dbReference>
<evidence type="ECO:0000256" key="4">
    <source>
        <dbReference type="ARBA" id="ARBA00022525"/>
    </source>
</evidence>
<keyword evidence="10" id="KW-0560">Oxidoreductase</keyword>
<dbReference type="GO" id="GO:0009505">
    <property type="term" value="C:plant-type cell wall"/>
    <property type="evidence" value="ECO:0000318"/>
    <property type="project" value="GO_Central"/>
</dbReference>
<evidence type="ECO:0000313" key="17">
    <source>
        <dbReference type="EMBL" id="KQJ89433.1"/>
    </source>
</evidence>
<feature type="binding site" evidence="14">
    <location>
        <position position="195"/>
    </location>
    <ligand>
        <name>Ca(2+)</name>
        <dbReference type="ChEBI" id="CHEBI:29108"/>
        <label>2</label>
    </ligand>
</feature>
<organism evidence="18">
    <name type="scientific">Brachypodium distachyon</name>
    <name type="common">Purple false brome</name>
    <name type="synonym">Trachynia distachya</name>
    <dbReference type="NCBI Taxonomy" id="15368"/>
    <lineage>
        <taxon>Eukaryota</taxon>
        <taxon>Viridiplantae</taxon>
        <taxon>Streptophyta</taxon>
        <taxon>Embryophyta</taxon>
        <taxon>Tracheophyta</taxon>
        <taxon>Spermatophyta</taxon>
        <taxon>Magnoliopsida</taxon>
        <taxon>Liliopsida</taxon>
        <taxon>Poales</taxon>
        <taxon>Poaceae</taxon>
        <taxon>BOP clade</taxon>
        <taxon>Pooideae</taxon>
        <taxon>Stipodae</taxon>
        <taxon>Brachypodieae</taxon>
        <taxon>Brachypodium</taxon>
    </lineage>
</organism>
<evidence type="ECO:0000256" key="1">
    <source>
        <dbReference type="ARBA" id="ARBA00000189"/>
    </source>
</evidence>
<accession>I1INI7</accession>
<evidence type="ECO:0000256" key="5">
    <source>
        <dbReference type="ARBA" id="ARBA00022559"/>
    </source>
</evidence>
<dbReference type="PROSITE" id="PS50873">
    <property type="entry name" value="PEROXIDASE_4"/>
    <property type="match status" value="1"/>
</dbReference>
<dbReference type="PANTHER" id="PTHR31388:SF264">
    <property type="entry name" value="PEROXIDASE 59"/>
    <property type="match status" value="1"/>
</dbReference>
<keyword evidence="8" id="KW-0732">Signal</keyword>
<dbReference type="Gene3D" id="1.10.420.10">
    <property type="entry name" value="Peroxidase, domain 2"/>
    <property type="match status" value="1"/>
</dbReference>
<evidence type="ECO:0000256" key="3">
    <source>
        <dbReference type="ARBA" id="ARBA00002322"/>
    </source>
</evidence>
<evidence type="ECO:0000313" key="19">
    <source>
        <dbReference type="Proteomes" id="UP000008810"/>
    </source>
</evidence>
<evidence type="ECO:0000256" key="6">
    <source>
        <dbReference type="ARBA" id="ARBA00022617"/>
    </source>
</evidence>
<evidence type="ECO:0000259" key="16">
    <source>
        <dbReference type="PROSITE" id="PS50873"/>
    </source>
</evidence>
<dbReference type="OrthoDB" id="2113341at2759"/>
<dbReference type="Gene3D" id="1.10.520.10">
    <property type="match status" value="1"/>
</dbReference>
<dbReference type="GO" id="GO:0140825">
    <property type="term" value="F:lactoperoxidase activity"/>
    <property type="evidence" value="ECO:0007669"/>
    <property type="project" value="UniProtKB-EC"/>
</dbReference>
<comment type="catalytic activity">
    <reaction evidence="1">
        <text>2 a phenolic donor + H2O2 = 2 a phenolic radical donor + 2 H2O</text>
        <dbReference type="Rhea" id="RHEA:56136"/>
        <dbReference type="ChEBI" id="CHEBI:15377"/>
        <dbReference type="ChEBI" id="CHEBI:16240"/>
        <dbReference type="ChEBI" id="CHEBI:139520"/>
        <dbReference type="ChEBI" id="CHEBI:139521"/>
        <dbReference type="EC" id="1.11.1.7"/>
    </reaction>
</comment>
<comment type="cofactor">
    <cofactor evidence="2">
        <name>heme b</name>
        <dbReference type="ChEBI" id="CHEBI:60344"/>
    </cofactor>
</comment>
<dbReference type="GO" id="GO:0004601">
    <property type="term" value="F:peroxidase activity"/>
    <property type="evidence" value="ECO:0000318"/>
    <property type="project" value="GO_Central"/>
</dbReference>
<comment type="function">
    <text evidence="3">Removal of H(2)O(2), oxidation of toxic reductants, biosynthesis and degradation of lignin, suberization, auxin catabolism, response to environmental stresses such as wounding, pathogen attack and oxidative stress. These functions might be dependent on each isozyme/isoform in each plant tissue.</text>
</comment>
<proteinExistence type="predicted"/>
<dbReference type="InterPro" id="IPR010255">
    <property type="entry name" value="Haem_peroxidase_sf"/>
</dbReference>
<dbReference type="HOGENOM" id="CLU_1074957_0_0_1"/>
<dbReference type="STRING" id="15368.I1INI7"/>
<dbReference type="GO" id="GO:0006979">
    <property type="term" value="P:response to oxidative stress"/>
    <property type="evidence" value="ECO:0007669"/>
    <property type="project" value="InterPro"/>
</dbReference>
<evidence type="ECO:0000256" key="15">
    <source>
        <dbReference type="SAM" id="MobiDB-lite"/>
    </source>
</evidence>
<dbReference type="EMBL" id="CM000883">
    <property type="protein sequence ID" value="KQJ89433.1"/>
    <property type="molecule type" value="Genomic_DNA"/>
</dbReference>
<evidence type="ECO:0000256" key="10">
    <source>
        <dbReference type="ARBA" id="ARBA00023002"/>
    </source>
</evidence>
<dbReference type="Proteomes" id="UP000008810">
    <property type="component" value="Chromosome 4"/>
</dbReference>
<evidence type="ECO:0000256" key="14">
    <source>
        <dbReference type="PIRSR" id="PIRSR600823-3"/>
    </source>
</evidence>
<dbReference type="InterPro" id="IPR000823">
    <property type="entry name" value="Peroxidase_pln"/>
</dbReference>
<sequence>MLLRCSYNPINGQTTKSKGRLASVSPLNPSTREISKVRNPKQPSSLPHIPFCSKRRQQLGQAGRLFVENHLIPLCFQTDHKISVIEVADSFLSLPEAGRGRPTPLEGVFSLHQMPLADPIPQGQELGNSIIREIGVDIMNPSIAQKPLSHRDFQVIPPSLRDKRRQVRRDPPIVDRGAPAARATGSRDNNLAPLDLQIPTVFENAYYKNLVAKKGLMHSDRVREYVGSQGAFFADLVEGMVPLTGSDGQIRKNCIRRIN</sequence>
<keyword evidence="13" id="KW-0376">Hydrogen peroxide</keyword>
<evidence type="ECO:0000256" key="11">
    <source>
        <dbReference type="ARBA" id="ARBA00023004"/>
    </source>
</evidence>
<evidence type="ECO:0000256" key="2">
    <source>
        <dbReference type="ARBA" id="ARBA00001970"/>
    </source>
</evidence>
<evidence type="ECO:0000256" key="9">
    <source>
        <dbReference type="ARBA" id="ARBA00022837"/>
    </source>
</evidence>
<name>I1INI7_BRADI</name>
<evidence type="ECO:0000256" key="7">
    <source>
        <dbReference type="ARBA" id="ARBA00022723"/>
    </source>
</evidence>
<gene>
    <name evidence="17" type="ORF">BRADI_4g25650v3</name>
</gene>
<feature type="region of interest" description="Disordered" evidence="15">
    <location>
        <begin position="16"/>
        <end position="48"/>
    </location>
</feature>
<keyword evidence="9 14" id="KW-0106">Calcium</keyword>
<dbReference type="GO" id="GO:0046872">
    <property type="term" value="F:metal ion binding"/>
    <property type="evidence" value="ECO:0007669"/>
    <property type="project" value="UniProtKB-KW"/>
</dbReference>
<dbReference type="InParanoid" id="I1INI7"/>
<reference evidence="17 18" key="1">
    <citation type="journal article" date="2010" name="Nature">
        <title>Genome sequencing and analysis of the model grass Brachypodium distachyon.</title>
        <authorList>
            <consortium name="International Brachypodium Initiative"/>
        </authorList>
    </citation>
    <scope>NUCLEOTIDE SEQUENCE [LARGE SCALE GENOMIC DNA]</scope>
    <source>
        <strain evidence="17 18">Bd21</strain>
    </source>
</reference>
<feature type="domain" description="Plant heme peroxidase family profile" evidence="16">
    <location>
        <begin position="107"/>
        <end position="254"/>
    </location>
</feature>
<keyword evidence="4" id="KW-0964">Secreted</keyword>
<protein>
    <recommendedName>
        <fullName evidence="16">Plant heme peroxidase family profile domain-containing protein</fullName>
    </recommendedName>
</protein>
<dbReference type="GO" id="GO:0042744">
    <property type="term" value="P:hydrogen peroxide catabolic process"/>
    <property type="evidence" value="ECO:0007669"/>
    <property type="project" value="UniProtKB-KW"/>
</dbReference>